<dbReference type="SUPFAM" id="SSF103473">
    <property type="entry name" value="MFS general substrate transporter"/>
    <property type="match status" value="1"/>
</dbReference>
<comment type="similarity">
    <text evidence="2">Belongs to the major facilitator superfamily. Sugar transporter (TC 2.A.1.1) family.</text>
</comment>
<evidence type="ECO:0000313" key="12">
    <source>
        <dbReference type="EMBL" id="EMD30391.1"/>
    </source>
</evidence>
<evidence type="ECO:0000256" key="4">
    <source>
        <dbReference type="ARBA" id="ARBA00022692"/>
    </source>
</evidence>
<keyword evidence="5 9" id="KW-1133">Transmembrane helix</keyword>
<evidence type="ECO:0000256" key="7">
    <source>
        <dbReference type="ARBA" id="ARBA00049119"/>
    </source>
</evidence>
<dbReference type="EMBL" id="KB446208">
    <property type="protein sequence ID" value="EMD30391.1"/>
    <property type="molecule type" value="Genomic_DNA"/>
</dbReference>
<name>M2Q0K9_CERS8</name>
<feature type="transmembrane region" description="Helical" evidence="9">
    <location>
        <begin position="6"/>
        <end position="23"/>
    </location>
</feature>
<dbReference type="PANTHER" id="PTHR48022:SF23">
    <property type="entry name" value="MAJOR FACILITATOR SUPERFAMILY (MFS) PROFILE DOMAIN-CONTAINING PROTEIN"/>
    <property type="match status" value="1"/>
</dbReference>
<evidence type="ECO:0000256" key="8">
    <source>
        <dbReference type="SAM" id="MobiDB-lite"/>
    </source>
</evidence>
<dbReference type="Pfam" id="PF00083">
    <property type="entry name" value="Sugar_tr"/>
    <property type="match status" value="1"/>
</dbReference>
<evidence type="ECO:0000256" key="9">
    <source>
        <dbReference type="SAM" id="Phobius"/>
    </source>
</evidence>
<evidence type="ECO:0000256" key="2">
    <source>
        <dbReference type="ARBA" id="ARBA00010992"/>
    </source>
</evidence>
<reference evidence="11 14" key="1">
    <citation type="journal article" date="2012" name="Proc. Natl. Acad. Sci. U.S.A.">
        <title>Comparative genomics of Ceriporiopsis subvermispora and Phanerochaete chrysosporium provide insight into selective ligninolysis.</title>
        <authorList>
            <person name="Fernandez-Fueyo E."/>
            <person name="Ruiz-Duenas F.J."/>
            <person name="Ferreira P."/>
            <person name="Floudas D."/>
            <person name="Hibbett D.S."/>
            <person name="Canessa P."/>
            <person name="Larrondo L.F."/>
            <person name="James T.Y."/>
            <person name="Seelenfreund D."/>
            <person name="Lobos S."/>
            <person name="Polanco R."/>
            <person name="Tello M."/>
            <person name="Honda Y."/>
            <person name="Watanabe T."/>
            <person name="Watanabe T."/>
            <person name="Ryu J.S."/>
            <person name="Kubicek C.P."/>
            <person name="Schmoll M."/>
            <person name="Gaskell J."/>
            <person name="Hammel K.E."/>
            <person name="St John F.J."/>
            <person name="Vanden Wymelenberg A."/>
            <person name="Sabat G."/>
            <person name="Splinter BonDurant S."/>
            <person name="Syed K."/>
            <person name="Yadav J.S."/>
            <person name="Doddapaneni H."/>
            <person name="Subramanian V."/>
            <person name="Lavin J.L."/>
            <person name="Oguiza J.A."/>
            <person name="Perez G."/>
            <person name="Pisabarro A.G."/>
            <person name="Ramirez L."/>
            <person name="Santoyo F."/>
            <person name="Master E."/>
            <person name="Coutinho P.M."/>
            <person name="Henrissat B."/>
            <person name="Lombard V."/>
            <person name="Magnuson J.K."/>
            <person name="Kuees U."/>
            <person name="Hori C."/>
            <person name="Igarashi K."/>
            <person name="Samejima M."/>
            <person name="Held B.W."/>
            <person name="Barry K.W."/>
            <person name="LaButti K.M."/>
            <person name="Lapidus A."/>
            <person name="Lindquist E.A."/>
            <person name="Lucas S.M."/>
            <person name="Riley R."/>
            <person name="Salamov A.A."/>
            <person name="Hoffmeister D."/>
            <person name="Schwenk D."/>
            <person name="Hadar Y."/>
            <person name="Yarden O."/>
            <person name="de Vries R.P."/>
            <person name="Wiebenga A."/>
            <person name="Stenlid J."/>
            <person name="Eastwood D."/>
            <person name="Grigoriev I.V."/>
            <person name="Berka R.M."/>
            <person name="Blanchette R.A."/>
            <person name="Kersten P."/>
            <person name="Martinez A.T."/>
            <person name="Vicuna R."/>
            <person name="Cullen D."/>
        </authorList>
    </citation>
    <scope>NUCLEOTIDE SEQUENCE [LARGE SCALE GENOMIC DNA]</scope>
    <source>
        <strain evidence="11 14">B</strain>
    </source>
</reference>
<dbReference type="EMBL" id="KB446211">
    <property type="protein sequence ID" value="EMD30388.1"/>
    <property type="molecule type" value="Genomic_DNA"/>
</dbReference>
<evidence type="ECO:0000256" key="3">
    <source>
        <dbReference type="ARBA" id="ARBA00022448"/>
    </source>
</evidence>
<comment type="catalytic activity">
    <reaction evidence="7">
        <text>myo-inositol(out) + H(+)(out) = myo-inositol(in) + H(+)(in)</text>
        <dbReference type="Rhea" id="RHEA:60364"/>
        <dbReference type="ChEBI" id="CHEBI:15378"/>
        <dbReference type="ChEBI" id="CHEBI:17268"/>
    </reaction>
</comment>
<dbReference type="OrthoDB" id="8120565at2759"/>
<feature type="region of interest" description="Disordered" evidence="8">
    <location>
        <begin position="118"/>
        <end position="139"/>
    </location>
</feature>
<evidence type="ECO:0000313" key="14">
    <source>
        <dbReference type="Proteomes" id="UP000016930"/>
    </source>
</evidence>
<dbReference type="PANTHER" id="PTHR48022">
    <property type="entry name" value="PLASTIDIC GLUCOSE TRANSPORTER 4"/>
    <property type="match status" value="1"/>
</dbReference>
<dbReference type="InterPro" id="IPR020846">
    <property type="entry name" value="MFS_dom"/>
</dbReference>
<dbReference type="Gene3D" id="1.20.1250.20">
    <property type="entry name" value="MFS general substrate transporter like domains"/>
    <property type="match status" value="1"/>
</dbReference>
<proteinExistence type="inferred from homology"/>
<organism evidence="11 14">
    <name type="scientific">Ceriporiopsis subvermispora (strain B)</name>
    <name type="common">White-rot fungus</name>
    <name type="synonym">Gelatoporia subvermispora</name>
    <dbReference type="NCBI Taxonomy" id="914234"/>
    <lineage>
        <taxon>Eukaryota</taxon>
        <taxon>Fungi</taxon>
        <taxon>Dikarya</taxon>
        <taxon>Basidiomycota</taxon>
        <taxon>Agaricomycotina</taxon>
        <taxon>Agaricomycetes</taxon>
        <taxon>Polyporales</taxon>
        <taxon>Gelatoporiaceae</taxon>
        <taxon>Gelatoporia</taxon>
    </lineage>
</organism>
<dbReference type="EMBL" id="KB446124">
    <property type="protein sequence ID" value="EMD30460.1"/>
    <property type="molecule type" value="Genomic_DNA"/>
</dbReference>
<dbReference type="PROSITE" id="PS50850">
    <property type="entry name" value="MFS"/>
    <property type="match status" value="1"/>
</dbReference>
<gene>
    <name evidence="13" type="ORF">CERSUDRAFT_101351</name>
    <name evidence="12" type="ORF">CERSUDRAFT_101435</name>
    <name evidence="11" type="ORF">CERSUDRAFT_101438</name>
</gene>
<dbReference type="PRINTS" id="PR00171">
    <property type="entry name" value="SUGRTRNSPORT"/>
</dbReference>
<evidence type="ECO:0000256" key="6">
    <source>
        <dbReference type="ARBA" id="ARBA00023136"/>
    </source>
</evidence>
<sequence length="139" mass="15678">MAAMLYIYVCFYSMGWGPLPWVYVADIFPTRTRHYGLAVASASQWLFNFVLSKVTPDLVSDLGYKVFLMFGAINIGGMATFTLMIPETKGRSLEEMDVLFGAVQADARRADIEKRERAMEHGVHETKSERSVDNVDNKV</sequence>
<keyword evidence="3" id="KW-0813">Transport</keyword>
<feature type="domain" description="Major facilitator superfamily (MFS) profile" evidence="10">
    <location>
        <begin position="1"/>
        <end position="89"/>
    </location>
</feature>
<keyword evidence="4 9" id="KW-0812">Transmembrane</keyword>
<dbReference type="HOGENOM" id="CLU_1844840_0_0_1"/>
<dbReference type="AlphaFoldDB" id="M2Q0K9"/>
<evidence type="ECO:0000256" key="5">
    <source>
        <dbReference type="ARBA" id="ARBA00022989"/>
    </source>
</evidence>
<evidence type="ECO:0000256" key="1">
    <source>
        <dbReference type="ARBA" id="ARBA00004141"/>
    </source>
</evidence>
<evidence type="ECO:0000313" key="13">
    <source>
        <dbReference type="EMBL" id="EMD30460.1"/>
    </source>
</evidence>
<protein>
    <recommendedName>
        <fullName evidence="10">Major facilitator superfamily (MFS) profile domain-containing protein</fullName>
    </recommendedName>
</protein>
<keyword evidence="14" id="KW-1185">Reference proteome</keyword>
<dbReference type="InterPro" id="IPR003663">
    <property type="entry name" value="Sugar/inositol_transpt"/>
</dbReference>
<accession>M2Q0K9</accession>
<feature type="transmembrane region" description="Helical" evidence="9">
    <location>
        <begin position="66"/>
        <end position="86"/>
    </location>
</feature>
<comment type="subcellular location">
    <subcellularLocation>
        <location evidence="1">Membrane</location>
        <topology evidence="1">Multi-pass membrane protein</topology>
    </subcellularLocation>
</comment>
<dbReference type="InterPro" id="IPR036259">
    <property type="entry name" value="MFS_trans_sf"/>
</dbReference>
<dbReference type="InterPro" id="IPR005828">
    <property type="entry name" value="MFS_sugar_transport-like"/>
</dbReference>
<dbReference type="Proteomes" id="UP000016930">
    <property type="component" value="Unassembled WGS sequence"/>
</dbReference>
<dbReference type="InterPro" id="IPR050360">
    <property type="entry name" value="MFS_Sugar_Transporters"/>
</dbReference>
<keyword evidence="6 9" id="KW-0472">Membrane</keyword>
<dbReference type="GO" id="GO:0016020">
    <property type="term" value="C:membrane"/>
    <property type="evidence" value="ECO:0007669"/>
    <property type="project" value="UniProtKB-SubCell"/>
</dbReference>
<evidence type="ECO:0000259" key="10">
    <source>
        <dbReference type="PROSITE" id="PS50850"/>
    </source>
</evidence>
<evidence type="ECO:0000313" key="11">
    <source>
        <dbReference type="EMBL" id="EMD30388.1"/>
    </source>
</evidence>
<dbReference type="GO" id="GO:0005351">
    <property type="term" value="F:carbohydrate:proton symporter activity"/>
    <property type="evidence" value="ECO:0007669"/>
    <property type="project" value="TreeGrafter"/>
</dbReference>
<dbReference type="STRING" id="914234.M2Q0K9"/>